<proteinExistence type="predicted"/>
<evidence type="ECO:0000313" key="2">
    <source>
        <dbReference type="Proteomes" id="UP001219605"/>
    </source>
</evidence>
<reference evidence="1 2" key="1">
    <citation type="submission" date="2023-02" db="EMBL/GenBank/DDBJ databases">
        <authorList>
            <person name="Mo P."/>
        </authorList>
    </citation>
    <scope>NUCLEOTIDE SEQUENCE [LARGE SCALE GENOMIC DNA]</scope>
    <source>
        <strain evidence="1 2">HUAS 3</strain>
    </source>
</reference>
<protein>
    <submittedName>
        <fullName evidence="1">DUF2855 family protein</fullName>
    </submittedName>
</protein>
<accession>A0ABY7ZKG8</accession>
<name>A0ABY7ZKG8_9ACTN</name>
<keyword evidence="2" id="KW-1185">Reference proteome</keyword>
<organism evidence="1 2">
    <name type="scientific">Micromonospora cathayae</name>
    <dbReference type="NCBI Taxonomy" id="3028804"/>
    <lineage>
        <taxon>Bacteria</taxon>
        <taxon>Bacillati</taxon>
        <taxon>Actinomycetota</taxon>
        <taxon>Actinomycetes</taxon>
        <taxon>Micromonosporales</taxon>
        <taxon>Micromonosporaceae</taxon>
        <taxon>Micromonospora</taxon>
    </lineage>
</organism>
<sequence length="356" mass="38778">MSAQDCWEVLVRRDDPTVTEVRAGSTEPLEPGQVRLAVEKFAVTANNVTYARLGDSELPFFDVFPAADGYARVPVWGYARAEASRHPDVAVGTRYFGFLPMSSHHTTWITPTDRGFVDAAPQRAFLHDWYRTYPLGEVPDELDDLRTLVRPLYPASFALADFLVEHGAAGVARAVVSSASSRTALGLAERLRDDRPLELVGLTAARHRDFVTGLGLYDRVLTYDEVSTLPARTSTVLLDFTGQPAALADQCGHLAPGLVHTAQVGYTHAGGTMELPELPGPAPEIFFTPDVEQKARAAEGADRHHARYAAAEERFLRSTTDWLRVDRRRGPEAAAAAFLDALRGSASPQVATVVIG</sequence>
<evidence type="ECO:0000313" key="1">
    <source>
        <dbReference type="EMBL" id="WDZ83482.1"/>
    </source>
</evidence>
<dbReference type="RefSeq" id="WP_275030019.1">
    <property type="nucleotide sequence ID" value="NZ_CP118615.1"/>
</dbReference>
<dbReference type="InterPro" id="IPR021276">
    <property type="entry name" value="DUF2855"/>
</dbReference>
<dbReference type="Proteomes" id="UP001219605">
    <property type="component" value="Chromosome"/>
</dbReference>
<dbReference type="EMBL" id="CP118615">
    <property type="protein sequence ID" value="WDZ83482.1"/>
    <property type="molecule type" value="Genomic_DNA"/>
</dbReference>
<dbReference type="Pfam" id="PF11017">
    <property type="entry name" value="DUF2855"/>
    <property type="match status" value="1"/>
</dbReference>
<gene>
    <name evidence="1" type="ORF">PVK37_23890</name>
</gene>